<dbReference type="EMBL" id="ALBS01000196">
    <property type="protein sequence ID" value="EJT48655.1"/>
    <property type="molecule type" value="Genomic_DNA"/>
</dbReference>
<evidence type="ECO:0000313" key="3">
    <source>
        <dbReference type="Proteomes" id="UP000002748"/>
    </source>
</evidence>
<dbReference type="Proteomes" id="UP000002748">
    <property type="component" value="Unassembled WGS sequence"/>
</dbReference>
<dbReference type="VEuPathDB" id="FungiDB:A1Q1_02382"/>
<keyword evidence="1" id="KW-0732">Signal</keyword>
<organism evidence="2 3">
    <name type="scientific">Trichosporon asahii var. asahii (strain ATCC 90039 / CBS 2479 / JCM 2466 / KCTC 7840 / NBRC 103889/ NCYC 2677 / UAMH 7654)</name>
    <name type="common">Yeast</name>
    <dbReference type="NCBI Taxonomy" id="1186058"/>
    <lineage>
        <taxon>Eukaryota</taxon>
        <taxon>Fungi</taxon>
        <taxon>Dikarya</taxon>
        <taxon>Basidiomycota</taxon>
        <taxon>Agaricomycotina</taxon>
        <taxon>Tremellomycetes</taxon>
        <taxon>Trichosporonales</taxon>
        <taxon>Trichosporonaceae</taxon>
        <taxon>Trichosporon</taxon>
    </lineage>
</organism>
<reference evidence="2 3" key="1">
    <citation type="journal article" date="2012" name="Eukaryot. Cell">
        <title>Draft genome sequence of CBS 2479, the standard type strain of Trichosporon asahii.</title>
        <authorList>
            <person name="Yang R.Y."/>
            <person name="Li H.T."/>
            <person name="Zhu H."/>
            <person name="Zhou G.P."/>
            <person name="Wang M."/>
            <person name="Wang L."/>
        </authorList>
    </citation>
    <scope>NUCLEOTIDE SEQUENCE [LARGE SCALE GENOMIC DNA]</scope>
    <source>
        <strain evidence="3">ATCC 90039 / CBS 2479 / JCM 2466 / KCTC 7840 / NCYC 2677 / UAMH 7654</strain>
    </source>
</reference>
<dbReference type="HOGENOM" id="CLU_2741846_0_0_1"/>
<name>J4UCE1_TRIAS</name>
<comment type="caution">
    <text evidence="2">The sequence shown here is derived from an EMBL/GenBank/DDBJ whole genome shotgun (WGS) entry which is preliminary data.</text>
</comment>
<feature type="signal peptide" evidence="1">
    <location>
        <begin position="1"/>
        <end position="15"/>
    </location>
</feature>
<feature type="chain" id="PRO_5012677860" evidence="1">
    <location>
        <begin position="16"/>
        <end position="71"/>
    </location>
</feature>
<proteinExistence type="predicted"/>
<accession>J4UCE1</accession>
<sequence>MKLSILLTLLPLALAHGGGHGGRPRDCPTKTVEVCAEETKAKWGKPIFVTTTVADTQCTATTVTEVVCILP</sequence>
<evidence type="ECO:0000256" key="1">
    <source>
        <dbReference type="SAM" id="SignalP"/>
    </source>
</evidence>
<evidence type="ECO:0000313" key="2">
    <source>
        <dbReference type="EMBL" id="EJT48655.1"/>
    </source>
</evidence>
<dbReference type="RefSeq" id="XP_014180802.1">
    <property type="nucleotide sequence ID" value="XM_014325327.1"/>
</dbReference>
<dbReference type="AlphaFoldDB" id="J4UCE1"/>
<protein>
    <submittedName>
        <fullName evidence="2">Uncharacterized protein</fullName>
    </submittedName>
</protein>
<gene>
    <name evidence="2" type="ORF">A1Q1_02382</name>
</gene>
<dbReference type="GeneID" id="25985896"/>
<dbReference type="KEGG" id="tasa:A1Q1_02382"/>